<feature type="signal peptide" evidence="2">
    <location>
        <begin position="1"/>
        <end position="18"/>
    </location>
</feature>
<sequence>MWLKKNVLRLLSCVAVMAAMVMLLLTGCDGGGEAPSSPAESNSTAGSNASSSSASSESSSSSGSSSSTNTANKATKLLLYTTGTIDADYVDDMDGYVAHYRCAVRGDDIYSVDYQNSGEASITVLKKGDDYYMIEGNCATKTTESIVKTYLNSAKTGCNFPTAAEIATMTTGTYEVNGKEYYAEIQKKNVYGNQVRYIYCFDGNVLKYRVVEGLYYTTDMKPVKNIITYNSISTKVNENLFDLSKYSILEN</sequence>
<evidence type="ECO:0008006" key="5">
    <source>
        <dbReference type="Google" id="ProtNLM"/>
    </source>
</evidence>
<gene>
    <name evidence="3" type="ORF">CRH10_09820</name>
</gene>
<dbReference type="RefSeq" id="WP_098924334.1">
    <property type="nucleotide sequence ID" value="NZ_CP023819.1"/>
</dbReference>
<name>A0A291TBL7_9FIRM</name>
<keyword evidence="2" id="KW-0732">Signal</keyword>
<feature type="chain" id="PRO_5038883676" description="Lipoprotein" evidence="2">
    <location>
        <begin position="19"/>
        <end position="251"/>
    </location>
</feature>
<evidence type="ECO:0000313" key="4">
    <source>
        <dbReference type="Proteomes" id="UP000223709"/>
    </source>
</evidence>
<organism evidence="3 4">
    <name type="scientific">Faecalibacterium prausnitzii</name>
    <dbReference type="NCBI Taxonomy" id="853"/>
    <lineage>
        <taxon>Bacteria</taxon>
        <taxon>Bacillati</taxon>
        <taxon>Bacillota</taxon>
        <taxon>Clostridia</taxon>
        <taxon>Eubacteriales</taxon>
        <taxon>Oscillospiraceae</taxon>
        <taxon>Faecalibacterium</taxon>
    </lineage>
</organism>
<dbReference type="EMBL" id="CP023819">
    <property type="protein sequence ID" value="ATL90574.1"/>
    <property type="molecule type" value="Genomic_DNA"/>
</dbReference>
<dbReference type="AlphaFoldDB" id="A0A291TBL7"/>
<dbReference type="PROSITE" id="PS51257">
    <property type="entry name" value="PROKAR_LIPOPROTEIN"/>
    <property type="match status" value="1"/>
</dbReference>
<evidence type="ECO:0000256" key="2">
    <source>
        <dbReference type="SAM" id="SignalP"/>
    </source>
</evidence>
<evidence type="ECO:0000256" key="1">
    <source>
        <dbReference type="SAM" id="MobiDB-lite"/>
    </source>
</evidence>
<protein>
    <recommendedName>
        <fullName evidence="5">Lipoprotein</fullName>
    </recommendedName>
</protein>
<proteinExistence type="predicted"/>
<feature type="compositionally biased region" description="Low complexity" evidence="1">
    <location>
        <begin position="39"/>
        <end position="70"/>
    </location>
</feature>
<reference evidence="3 4" key="1">
    <citation type="submission" date="2017-10" db="EMBL/GenBank/DDBJ databases">
        <title>Complete Genome Sequence of Faecalibacterium prausnitzii isolated from the gut of healthy adult Indian.</title>
        <authorList>
            <person name="Bag S."/>
            <person name="Ghosh T.S."/>
            <person name="Das B."/>
        </authorList>
    </citation>
    <scope>NUCLEOTIDE SEQUENCE [LARGE SCALE GENOMIC DNA]</scope>
    <source>
        <strain evidence="3 4">Indica</strain>
    </source>
</reference>
<feature type="region of interest" description="Disordered" evidence="1">
    <location>
        <begin position="33"/>
        <end position="70"/>
    </location>
</feature>
<accession>A0A291TBL7</accession>
<evidence type="ECO:0000313" key="3">
    <source>
        <dbReference type="EMBL" id="ATL90574.1"/>
    </source>
</evidence>
<dbReference type="Proteomes" id="UP000223709">
    <property type="component" value="Chromosome"/>
</dbReference>